<feature type="compositionally biased region" description="Basic residues" evidence="1">
    <location>
        <begin position="79"/>
        <end position="93"/>
    </location>
</feature>
<keyword evidence="3" id="KW-1185">Reference proteome</keyword>
<gene>
    <name evidence="2" type="ORF">HJIV1gp18</name>
</gene>
<sequence length="181" mass="20851">MGLRGDDDEPKWRLKRDRMDGGELLVTRRDGRRRAEVIVGNLDELVREVLGNYPARREALEAAVEGWRTIPTASRRVVLRHGRGRRRRRRSSRRSGPAAGRRSSCRGRRRRRRSSRRRQDALLEDLPDEGDDGPSREFRAAQQDGYLRQGDSDDPDEREGLGQFGARRSDTQALEDFESDA</sequence>
<evidence type="ECO:0000256" key="1">
    <source>
        <dbReference type="SAM" id="MobiDB-lite"/>
    </source>
</evidence>
<reference evidence="2 3" key="1">
    <citation type="journal article" date="2020" name="J. Virol.">
        <title>ORF4 of the Temperate Archaeal Virus SNJ1 Governs the Lysis-Lysogeny Switch and Superinfection Immunity.</title>
        <authorList>
            <person name="Chen B."/>
            <person name="Chen Z."/>
            <person name="Wang Y."/>
            <person name="Gong H."/>
            <person name="Sima L."/>
            <person name="Wang J."/>
            <person name="Ouyang S."/>
            <person name="Gan W."/>
            <person name="Krupovic M."/>
            <person name="Chen X."/>
            <person name="Du S."/>
        </authorList>
    </citation>
    <scope>NUCLEOTIDE SEQUENCE [LARGE SCALE GENOMIC DNA]</scope>
    <source>
        <strain evidence="2">A29</strain>
    </source>
</reference>
<protein>
    <submittedName>
        <fullName evidence="2">Uncharacterized protein</fullName>
    </submittedName>
</protein>
<dbReference type="EMBL" id="BK013338">
    <property type="protein sequence ID" value="DAC85296.1"/>
    <property type="molecule type" value="Genomic_DNA"/>
</dbReference>
<evidence type="ECO:0000313" key="2">
    <source>
        <dbReference type="EMBL" id="DAC85296.1"/>
    </source>
</evidence>
<organism evidence="2 3">
    <name type="scientific">Haloterrigena jeotgali icosahedral virus 1</name>
    <dbReference type="NCBI Taxonomy" id="2766528"/>
    <lineage>
        <taxon>Viruses</taxon>
        <taxon>Singelaviria</taxon>
        <taxon>Helvetiavirae</taxon>
        <taxon>Dividoviricota</taxon>
        <taxon>Laserviricetes</taxon>
        <taxon>Halopanivirales</taxon>
        <taxon>Simuloviridae</taxon>
        <taxon>Yingchengvirus</taxon>
        <taxon>Yingchengvirus koreaense</taxon>
        <taxon>Yingchengvirus HJIV1</taxon>
    </lineage>
</organism>
<feature type="region of interest" description="Disordered" evidence="1">
    <location>
        <begin position="79"/>
        <end position="181"/>
    </location>
</feature>
<feature type="compositionally biased region" description="Basic residues" evidence="1">
    <location>
        <begin position="103"/>
        <end position="116"/>
    </location>
</feature>
<name>A0A7G2JX96_9VIRU</name>
<accession>A0A7G2JX96</accession>
<dbReference type="Proteomes" id="UP000516087">
    <property type="component" value="Segment"/>
</dbReference>
<evidence type="ECO:0000313" key="3">
    <source>
        <dbReference type="Proteomes" id="UP000516087"/>
    </source>
</evidence>
<feature type="compositionally biased region" description="Acidic residues" evidence="1">
    <location>
        <begin position="122"/>
        <end position="132"/>
    </location>
</feature>
<proteinExistence type="predicted"/>